<evidence type="ECO:0000313" key="2">
    <source>
        <dbReference type="EMBL" id="BCE63930.1"/>
    </source>
</evidence>
<sequence length="62" mass="6715">MILHSGGEAISVTVEALKSQSLLLATPTEAPLLLLGWFWWLESRRGKPLVYARGGFGLTGFA</sequence>
<reference evidence="2" key="2">
    <citation type="submission" date="2020-05" db="EMBL/GenBank/DDBJ databases">
        <title>Complete genome sequence of Bradyrhizobium diazoefficiens XF6 isolated from soybean nodule.</title>
        <authorList>
            <person name="Noda R."/>
            <person name="Kakizaki K."/>
            <person name="Minamisawa K."/>
        </authorList>
    </citation>
    <scope>NUCLEOTIDE SEQUENCE</scope>
    <source>
        <strain evidence="2">XF6</strain>
    </source>
</reference>
<evidence type="ECO:0000313" key="1">
    <source>
        <dbReference type="EMBL" id="BCE55196.1"/>
    </source>
</evidence>
<dbReference type="EMBL" id="AP023095">
    <property type="protein sequence ID" value="BCE55196.1"/>
    <property type="molecule type" value="Genomic_DNA"/>
</dbReference>
<dbReference type="AlphaFoldDB" id="A0A810AK43"/>
<gene>
    <name evidence="1" type="ORF">XF5B_27080</name>
    <name evidence="2" type="ORF">XF6B_27290</name>
</gene>
<organism evidence="2">
    <name type="scientific">Bradyrhizobium diazoefficiens</name>
    <dbReference type="NCBI Taxonomy" id="1355477"/>
    <lineage>
        <taxon>Bacteria</taxon>
        <taxon>Pseudomonadati</taxon>
        <taxon>Pseudomonadota</taxon>
        <taxon>Alphaproteobacteria</taxon>
        <taxon>Hyphomicrobiales</taxon>
        <taxon>Nitrobacteraceae</taxon>
        <taxon>Bradyrhizobium</taxon>
    </lineage>
</organism>
<accession>A0A810AK43</accession>
<dbReference type="EMBL" id="AP023096">
    <property type="protein sequence ID" value="BCE63930.1"/>
    <property type="molecule type" value="Genomic_DNA"/>
</dbReference>
<proteinExistence type="predicted"/>
<protein>
    <submittedName>
        <fullName evidence="2">Uncharacterized protein</fullName>
    </submittedName>
</protein>
<name>A0A810AK43_9BRAD</name>
<reference evidence="1" key="1">
    <citation type="submission" date="2020-05" db="EMBL/GenBank/DDBJ databases">
        <title>Complete genome sequence of Bradyrhizobium diazoefficiens XF5 isolated from soybean nodule.</title>
        <authorList>
            <person name="Noda R."/>
            <person name="Kakizaki K."/>
            <person name="Minamisawa K."/>
        </authorList>
    </citation>
    <scope>NUCLEOTIDE SEQUENCE</scope>
    <source>
        <strain evidence="1">XF5</strain>
    </source>
</reference>